<dbReference type="EMBL" id="JAFBXF010000007">
    <property type="protein sequence ID" value="MBM2417867.1"/>
    <property type="molecule type" value="Genomic_DNA"/>
</dbReference>
<dbReference type="AlphaFoldDB" id="A0A9Q2S2D6"/>
<protein>
    <submittedName>
        <fullName evidence="1">Uncharacterized protein</fullName>
    </submittedName>
</protein>
<dbReference type="EMBL" id="JAFBXE010000007">
    <property type="protein sequence ID" value="MBM2413199.1"/>
    <property type="molecule type" value="Genomic_DNA"/>
</dbReference>
<proteinExistence type="predicted"/>
<organism evidence="1 3">
    <name type="scientific">Marivita cryptomonadis</name>
    <dbReference type="NCBI Taxonomy" id="505252"/>
    <lineage>
        <taxon>Bacteria</taxon>
        <taxon>Pseudomonadati</taxon>
        <taxon>Pseudomonadota</taxon>
        <taxon>Alphaproteobacteria</taxon>
        <taxon>Rhodobacterales</taxon>
        <taxon>Roseobacteraceae</taxon>
        <taxon>Marivita</taxon>
    </lineage>
</organism>
<evidence type="ECO:0000313" key="2">
    <source>
        <dbReference type="EMBL" id="MBM2417867.1"/>
    </source>
</evidence>
<reference evidence="1 4" key="1">
    <citation type="submission" date="2021-01" db="EMBL/GenBank/DDBJ databases">
        <title>Diatom-associated Roseobacters Show Island Model of Population Structure.</title>
        <authorList>
            <person name="Qu L."/>
            <person name="Feng X."/>
            <person name="Chen Y."/>
            <person name="Li L."/>
            <person name="Wang X."/>
            <person name="Hu Z."/>
            <person name="Wang H."/>
            <person name="Luo H."/>
        </authorList>
    </citation>
    <scope>NUCLEOTIDE SEQUENCE</scope>
    <source>
        <strain evidence="2 4">CC28-63</strain>
        <strain evidence="1">CC28-69</strain>
    </source>
</reference>
<keyword evidence="4" id="KW-1185">Reference proteome</keyword>
<gene>
    <name evidence="1" type="ORF">JQX41_12850</name>
    <name evidence="2" type="ORF">JQX48_12855</name>
</gene>
<dbReference type="Proteomes" id="UP000755667">
    <property type="component" value="Unassembled WGS sequence"/>
</dbReference>
<comment type="caution">
    <text evidence="1">The sequence shown here is derived from an EMBL/GenBank/DDBJ whole genome shotgun (WGS) entry which is preliminary data.</text>
</comment>
<name>A0A9Q2S2D6_9RHOB</name>
<evidence type="ECO:0000313" key="4">
    <source>
        <dbReference type="Proteomes" id="UP000809440"/>
    </source>
</evidence>
<dbReference type="RefSeq" id="WP_138487961.1">
    <property type="nucleotide sequence ID" value="NZ_JAFBWU010000007.1"/>
</dbReference>
<accession>A0A9Q2S2D6</accession>
<evidence type="ECO:0000313" key="1">
    <source>
        <dbReference type="EMBL" id="MBM2413199.1"/>
    </source>
</evidence>
<evidence type="ECO:0000313" key="3">
    <source>
        <dbReference type="Proteomes" id="UP000755667"/>
    </source>
</evidence>
<sequence length="121" mass="13057">MAMPTTTALAAQFEHVNLGGRLAHVFFADTTISHMYREWKRHHAFATGSAAALSDADYDLAISGLRAIEKRVLSEPAESPTDVLVKLLVLTCDGQDFADNAAGSGMDILAEAQRIIEGRAR</sequence>
<dbReference type="Proteomes" id="UP000809440">
    <property type="component" value="Unassembled WGS sequence"/>
</dbReference>